<reference evidence="3" key="1">
    <citation type="submission" date="2013-08" db="EMBL/GenBank/DDBJ databases">
        <authorList>
            <person name="Mendez C."/>
            <person name="Richter M."/>
            <person name="Ferrer M."/>
            <person name="Sanchez J."/>
        </authorList>
    </citation>
    <scope>NUCLEOTIDE SEQUENCE</scope>
</reference>
<dbReference type="PANTHER" id="PTHR30543">
    <property type="entry name" value="CHROMATE REDUCTASE"/>
    <property type="match status" value="1"/>
</dbReference>
<dbReference type="PANTHER" id="PTHR30543:SF21">
    <property type="entry name" value="NAD(P)H-DEPENDENT FMN REDUCTASE LOT6"/>
    <property type="match status" value="1"/>
</dbReference>
<dbReference type="InterPro" id="IPR005025">
    <property type="entry name" value="FMN_Rdtase-like_dom"/>
</dbReference>
<dbReference type="Pfam" id="PF03358">
    <property type="entry name" value="FMN_red"/>
    <property type="match status" value="1"/>
</dbReference>
<feature type="region of interest" description="Disordered" evidence="1">
    <location>
        <begin position="1"/>
        <end position="20"/>
    </location>
</feature>
<evidence type="ECO:0000256" key="1">
    <source>
        <dbReference type="SAM" id="MobiDB-lite"/>
    </source>
</evidence>
<dbReference type="AlphaFoldDB" id="T1ADW7"/>
<accession>T1ADW7</accession>
<reference evidence="3" key="2">
    <citation type="journal article" date="2014" name="ISME J.">
        <title>Microbial stratification in low pH oxic and suboxic macroscopic growths along an acid mine drainage.</title>
        <authorList>
            <person name="Mendez-Garcia C."/>
            <person name="Mesa V."/>
            <person name="Sprenger R.R."/>
            <person name="Richter M."/>
            <person name="Diez M.S."/>
            <person name="Solano J."/>
            <person name="Bargiela R."/>
            <person name="Golyshina O.V."/>
            <person name="Manteca A."/>
            <person name="Ramos J.L."/>
            <person name="Gallego J.R."/>
            <person name="Llorente I."/>
            <person name="Martins Dos Santos V.A."/>
            <person name="Jensen O.N."/>
            <person name="Pelaez A.I."/>
            <person name="Sanchez J."/>
            <person name="Ferrer M."/>
        </authorList>
    </citation>
    <scope>NUCLEOTIDE SEQUENCE</scope>
</reference>
<dbReference type="InterPro" id="IPR029039">
    <property type="entry name" value="Flavoprotein-like_sf"/>
</dbReference>
<dbReference type="GO" id="GO:0010181">
    <property type="term" value="F:FMN binding"/>
    <property type="evidence" value="ECO:0007669"/>
    <property type="project" value="TreeGrafter"/>
</dbReference>
<dbReference type="GO" id="GO:0016491">
    <property type="term" value="F:oxidoreductase activity"/>
    <property type="evidence" value="ECO:0007669"/>
    <property type="project" value="InterPro"/>
</dbReference>
<sequence>MNRHGVAPHRVLSRGRGYDPRIPHVPEDHAMLSTVHILGISGSLRAHSTNTGLLRAAAGALPPDTELEIVTLHGIPLYNQDEELAPVDAVRSFKSKIRAADAILFAVPEYNYGVAGVLKNAIDWASRPPTDNAWSEKPVAMVGASVGMMGSGRAQMHLRHSFVTLNMRPLSQPEVQVTFNSKKFDAQGNLTDPDVREHVRALLLALVAWTRLLRGEPSTPK</sequence>
<gene>
    <name evidence="3" type="ORF">B1B_15510</name>
</gene>
<dbReference type="EMBL" id="AUZY01010320">
    <property type="protein sequence ID" value="EQD39164.1"/>
    <property type="molecule type" value="Genomic_DNA"/>
</dbReference>
<dbReference type="GO" id="GO:0005829">
    <property type="term" value="C:cytosol"/>
    <property type="evidence" value="ECO:0007669"/>
    <property type="project" value="TreeGrafter"/>
</dbReference>
<dbReference type="Gene3D" id="3.40.50.360">
    <property type="match status" value="1"/>
</dbReference>
<evidence type="ECO:0000259" key="2">
    <source>
        <dbReference type="Pfam" id="PF03358"/>
    </source>
</evidence>
<comment type="caution">
    <text evidence="3">The sequence shown here is derived from an EMBL/GenBank/DDBJ whole genome shotgun (WGS) entry which is preliminary data.</text>
</comment>
<proteinExistence type="predicted"/>
<feature type="compositionally biased region" description="Basic residues" evidence="1">
    <location>
        <begin position="1"/>
        <end position="13"/>
    </location>
</feature>
<evidence type="ECO:0000313" key="3">
    <source>
        <dbReference type="EMBL" id="EQD39164.1"/>
    </source>
</evidence>
<dbReference type="SUPFAM" id="SSF52218">
    <property type="entry name" value="Flavoproteins"/>
    <property type="match status" value="1"/>
</dbReference>
<protein>
    <submittedName>
        <fullName evidence="3">Glycerol-3-phosphate dehydrogenase (NAD(P)(+))</fullName>
    </submittedName>
</protein>
<organism evidence="3">
    <name type="scientific">mine drainage metagenome</name>
    <dbReference type="NCBI Taxonomy" id="410659"/>
    <lineage>
        <taxon>unclassified sequences</taxon>
        <taxon>metagenomes</taxon>
        <taxon>ecological metagenomes</taxon>
    </lineage>
</organism>
<name>T1ADW7_9ZZZZ</name>
<feature type="domain" description="NADPH-dependent FMN reductase-like" evidence="2">
    <location>
        <begin position="36"/>
        <end position="178"/>
    </location>
</feature>
<dbReference type="InterPro" id="IPR050712">
    <property type="entry name" value="NAD(P)H-dep_reductase"/>
</dbReference>